<name>A0A6A6NLA8_9PEZI</name>
<sequence>MPAGAAGGIVGQRRLSADRRLKREEQDLGPDGNSVPAKVASADVASSHRCLPRVALGGRVVRSMS</sequence>
<reference evidence="2" key="1">
    <citation type="journal article" date="2020" name="Stud. Mycol.">
        <title>101 Dothideomycetes genomes: a test case for predicting lifestyles and emergence of pathogens.</title>
        <authorList>
            <person name="Haridas S."/>
            <person name="Albert R."/>
            <person name="Binder M."/>
            <person name="Bloem J."/>
            <person name="Labutti K."/>
            <person name="Salamov A."/>
            <person name="Andreopoulos B."/>
            <person name="Baker S."/>
            <person name="Barry K."/>
            <person name="Bills G."/>
            <person name="Bluhm B."/>
            <person name="Cannon C."/>
            <person name="Castanera R."/>
            <person name="Culley D."/>
            <person name="Daum C."/>
            <person name="Ezra D."/>
            <person name="Gonzalez J."/>
            <person name="Henrissat B."/>
            <person name="Kuo A."/>
            <person name="Liang C."/>
            <person name="Lipzen A."/>
            <person name="Lutzoni F."/>
            <person name="Magnuson J."/>
            <person name="Mondo S."/>
            <person name="Nolan M."/>
            <person name="Ohm R."/>
            <person name="Pangilinan J."/>
            <person name="Park H.-J."/>
            <person name="Ramirez L."/>
            <person name="Alfaro M."/>
            <person name="Sun H."/>
            <person name="Tritt A."/>
            <person name="Yoshinaga Y."/>
            <person name="Zwiers L.-H."/>
            <person name="Turgeon B."/>
            <person name="Goodwin S."/>
            <person name="Spatafora J."/>
            <person name="Crous P."/>
            <person name="Grigoriev I."/>
        </authorList>
    </citation>
    <scope>NUCLEOTIDE SEQUENCE</scope>
    <source>
        <strain evidence="2">ATCC 16933</strain>
    </source>
</reference>
<evidence type="ECO:0000313" key="3">
    <source>
        <dbReference type="Proteomes" id="UP000799766"/>
    </source>
</evidence>
<protein>
    <submittedName>
        <fullName evidence="2">Uncharacterized protein</fullName>
    </submittedName>
</protein>
<dbReference type="AlphaFoldDB" id="A0A6A6NLA8"/>
<gene>
    <name evidence="2" type="ORF">BDY21DRAFT_359085</name>
</gene>
<evidence type="ECO:0000256" key="1">
    <source>
        <dbReference type="SAM" id="MobiDB-lite"/>
    </source>
</evidence>
<feature type="compositionally biased region" description="Gly residues" evidence="1">
    <location>
        <begin position="1"/>
        <end position="10"/>
    </location>
</feature>
<feature type="region of interest" description="Disordered" evidence="1">
    <location>
        <begin position="1"/>
        <end position="37"/>
    </location>
</feature>
<proteinExistence type="predicted"/>
<accession>A0A6A6NLA8</accession>
<feature type="compositionally biased region" description="Basic and acidic residues" evidence="1">
    <location>
        <begin position="15"/>
        <end position="26"/>
    </location>
</feature>
<dbReference type="Proteomes" id="UP000799766">
    <property type="component" value="Unassembled WGS sequence"/>
</dbReference>
<organism evidence="2 3">
    <name type="scientific">Lineolata rhizophorae</name>
    <dbReference type="NCBI Taxonomy" id="578093"/>
    <lineage>
        <taxon>Eukaryota</taxon>
        <taxon>Fungi</taxon>
        <taxon>Dikarya</taxon>
        <taxon>Ascomycota</taxon>
        <taxon>Pezizomycotina</taxon>
        <taxon>Dothideomycetes</taxon>
        <taxon>Dothideomycetes incertae sedis</taxon>
        <taxon>Lineolatales</taxon>
        <taxon>Lineolataceae</taxon>
        <taxon>Lineolata</taxon>
    </lineage>
</organism>
<evidence type="ECO:0000313" key="2">
    <source>
        <dbReference type="EMBL" id="KAF2452505.1"/>
    </source>
</evidence>
<dbReference type="EMBL" id="MU001708">
    <property type="protein sequence ID" value="KAF2452505.1"/>
    <property type="molecule type" value="Genomic_DNA"/>
</dbReference>
<keyword evidence="3" id="KW-1185">Reference proteome</keyword>